<name>A0ABT8TJV2_9ACTN</name>
<dbReference type="NCBIfam" id="TIGR04089">
    <property type="entry name" value="exp_by_SipW_III"/>
    <property type="match status" value="1"/>
</dbReference>
<dbReference type="Proteomes" id="UP001168363">
    <property type="component" value="Unassembled WGS sequence"/>
</dbReference>
<dbReference type="RefSeq" id="WP_302705204.1">
    <property type="nucleotide sequence ID" value="NZ_JAULSC010000001.1"/>
</dbReference>
<evidence type="ECO:0000313" key="2">
    <source>
        <dbReference type="EMBL" id="MDO3394237.1"/>
    </source>
</evidence>
<dbReference type="InterPro" id="IPR024006">
    <property type="entry name" value="Alt_signal_exp_actinobact"/>
</dbReference>
<gene>
    <name evidence="2" type="ORF">QWJ41_00735</name>
</gene>
<dbReference type="NCBIfam" id="TIGR04088">
    <property type="entry name" value="cognate_SipW"/>
    <property type="match status" value="1"/>
</dbReference>
<protein>
    <submittedName>
        <fullName evidence="2">Alternate-type signal peptide domain-containing protein</fullName>
    </submittedName>
</protein>
<reference evidence="2" key="1">
    <citation type="submission" date="2023-06" db="EMBL/GenBank/DDBJ databases">
        <title>Genome sequence of Nocardioides sp. SOB44.</title>
        <authorList>
            <person name="Zhang G."/>
        </authorList>
    </citation>
    <scope>NUCLEOTIDE SEQUENCE</scope>
    <source>
        <strain evidence="2">SOB44</strain>
    </source>
</reference>
<evidence type="ECO:0000256" key="1">
    <source>
        <dbReference type="SAM" id="SignalP"/>
    </source>
</evidence>
<dbReference type="InterPro" id="IPR023833">
    <property type="entry name" value="Signal_pept_SipW-depend-type"/>
</dbReference>
<keyword evidence="1" id="KW-0732">Signal</keyword>
<proteinExistence type="predicted"/>
<comment type="caution">
    <text evidence="2">The sequence shown here is derived from an EMBL/GenBank/DDBJ whole genome shotgun (WGS) entry which is preliminary data.</text>
</comment>
<keyword evidence="3" id="KW-1185">Reference proteome</keyword>
<organism evidence="2 3">
    <name type="scientific">Nocardioides cremeus</name>
    <dbReference type="NCBI Taxonomy" id="3058044"/>
    <lineage>
        <taxon>Bacteria</taxon>
        <taxon>Bacillati</taxon>
        <taxon>Actinomycetota</taxon>
        <taxon>Actinomycetes</taxon>
        <taxon>Propionibacteriales</taxon>
        <taxon>Nocardioidaceae</taxon>
        <taxon>Nocardioides</taxon>
    </lineage>
</organism>
<feature type="chain" id="PRO_5046156083" evidence="1">
    <location>
        <begin position="27"/>
        <end position="208"/>
    </location>
</feature>
<accession>A0ABT8TJV2</accession>
<evidence type="ECO:0000313" key="3">
    <source>
        <dbReference type="Proteomes" id="UP001168363"/>
    </source>
</evidence>
<dbReference type="EMBL" id="JAULSC010000001">
    <property type="protein sequence ID" value="MDO3394237.1"/>
    <property type="molecule type" value="Genomic_DNA"/>
</dbReference>
<feature type="signal peptide" evidence="1">
    <location>
        <begin position="1"/>
        <end position="26"/>
    </location>
</feature>
<sequence>MRTSPKAALAGVAGAGLLLGGAGSLAFWNDTQTEDGGTIESGTLNLLDRKCSGWLSNPADAKSTVDLFGEFLVVPGTKLTQTCTYGIRVEGVLDAELSVNNDYDDDGSTLGAEIDVDPVFSVVDDAAATTALTTDGTWGFDQTDTGKVLKVVITVELPFGAGVDNDSNSLVGDSRMVAPSEGADPVSTANVPLKTVLDDLTVTVKQTA</sequence>